<evidence type="ECO:0000313" key="2">
    <source>
        <dbReference type="EMBL" id="OIO18905.1"/>
    </source>
</evidence>
<proteinExistence type="predicted"/>
<gene>
    <name evidence="2" type="ORF">AUJ23_02820</name>
</gene>
<sequence>MKYIRAILLGIFLWIFIFIIVSILMIVPGLKDQTFFRYLILWVLLVPIVLFFAKWYFNMDEPTTKKGIVLGIIALVVSGLLDVIITVPLFIKSYSLFYSNIYMYIGMLEVLLLTTYAGYEFDGTYTVDTDKK</sequence>
<reference evidence="2 3" key="1">
    <citation type="journal article" date="2016" name="Environ. Microbiol.">
        <title>Genomic resolution of a cold subsurface aquifer community provides metabolic insights for novel microbes adapted to high CO concentrations.</title>
        <authorList>
            <person name="Probst A.J."/>
            <person name="Castelle C.J."/>
            <person name="Singh A."/>
            <person name="Brown C.T."/>
            <person name="Anantharaman K."/>
            <person name="Sharon I."/>
            <person name="Hug L.A."/>
            <person name="Burstein D."/>
            <person name="Emerson J.B."/>
            <person name="Thomas B.C."/>
            <person name="Banfield J.F."/>
        </authorList>
    </citation>
    <scope>NUCLEOTIDE SEQUENCE [LARGE SCALE GENOMIC DNA]</scope>
    <source>
        <strain evidence="2">CG1_02_32_51</strain>
    </source>
</reference>
<name>A0A1J4U6E8_9BACT</name>
<feature type="transmembrane region" description="Helical" evidence="1">
    <location>
        <begin position="6"/>
        <end position="27"/>
    </location>
</feature>
<comment type="caution">
    <text evidence="2">The sequence shown here is derived from an EMBL/GenBank/DDBJ whole genome shotgun (WGS) entry which is preliminary data.</text>
</comment>
<keyword evidence="1" id="KW-1133">Transmembrane helix</keyword>
<dbReference type="STRING" id="1805238.AUJ23_02820"/>
<keyword evidence="1" id="KW-0812">Transmembrane</keyword>
<organism evidence="2 3">
    <name type="scientific">Candidatus Magasanikbacteria bacterium CG1_02_32_51</name>
    <dbReference type="NCBI Taxonomy" id="1805238"/>
    <lineage>
        <taxon>Bacteria</taxon>
        <taxon>Candidatus Magasanikiibacteriota</taxon>
    </lineage>
</organism>
<evidence type="ECO:0000256" key="1">
    <source>
        <dbReference type="SAM" id="Phobius"/>
    </source>
</evidence>
<accession>A0A1J4U6E8</accession>
<feature type="transmembrane region" description="Helical" evidence="1">
    <location>
        <begin position="101"/>
        <end position="119"/>
    </location>
</feature>
<dbReference type="Proteomes" id="UP000181941">
    <property type="component" value="Unassembled WGS sequence"/>
</dbReference>
<protein>
    <recommendedName>
        <fullName evidence="4">DUF5367 domain-containing protein</fullName>
    </recommendedName>
</protein>
<feature type="transmembrane region" description="Helical" evidence="1">
    <location>
        <begin position="39"/>
        <end position="57"/>
    </location>
</feature>
<evidence type="ECO:0000313" key="3">
    <source>
        <dbReference type="Proteomes" id="UP000181941"/>
    </source>
</evidence>
<keyword evidence="1" id="KW-0472">Membrane</keyword>
<evidence type="ECO:0008006" key="4">
    <source>
        <dbReference type="Google" id="ProtNLM"/>
    </source>
</evidence>
<dbReference type="EMBL" id="MNVC01000032">
    <property type="protein sequence ID" value="OIO18905.1"/>
    <property type="molecule type" value="Genomic_DNA"/>
</dbReference>
<dbReference type="AlphaFoldDB" id="A0A1J4U6E8"/>
<feature type="transmembrane region" description="Helical" evidence="1">
    <location>
        <begin position="69"/>
        <end position="89"/>
    </location>
</feature>